<dbReference type="Gene3D" id="3.30.565.10">
    <property type="entry name" value="Histidine kinase-like ATPase, C-terminal domain"/>
    <property type="match status" value="1"/>
</dbReference>
<evidence type="ECO:0000256" key="9">
    <source>
        <dbReference type="ARBA" id="ARBA00064003"/>
    </source>
</evidence>
<dbReference type="GO" id="GO:0005524">
    <property type="term" value="F:ATP binding"/>
    <property type="evidence" value="ECO:0007669"/>
    <property type="project" value="UniProtKB-KW"/>
</dbReference>
<dbReference type="FunFam" id="1.10.287.130:FF:000002">
    <property type="entry name" value="Two-component osmosensing histidine kinase"/>
    <property type="match status" value="1"/>
</dbReference>
<dbReference type="InterPro" id="IPR011006">
    <property type="entry name" value="CheY-like_superfamily"/>
</dbReference>
<evidence type="ECO:0000256" key="1">
    <source>
        <dbReference type="ARBA" id="ARBA00000085"/>
    </source>
</evidence>
<dbReference type="Pfam" id="PF11845">
    <property type="entry name" value="Tll0287-like"/>
    <property type="match status" value="1"/>
</dbReference>
<evidence type="ECO:0000256" key="10">
    <source>
        <dbReference type="ARBA" id="ARBA00068150"/>
    </source>
</evidence>
<dbReference type="EC" id="2.7.13.3" evidence="2"/>
<feature type="transmembrane region" description="Helical" evidence="12">
    <location>
        <begin position="191"/>
        <end position="213"/>
    </location>
</feature>
<dbReference type="SUPFAM" id="SSF55874">
    <property type="entry name" value="ATPase domain of HSP90 chaperone/DNA topoisomerase II/histidine kinase"/>
    <property type="match status" value="1"/>
</dbReference>
<keyword evidence="8" id="KW-0902">Two-component regulatory system</keyword>
<dbReference type="CDD" id="cd17546">
    <property type="entry name" value="REC_hyHK_CKI1_RcsC-like"/>
    <property type="match status" value="1"/>
</dbReference>
<keyword evidence="4" id="KW-0808">Transferase</keyword>
<dbReference type="CDD" id="cd00082">
    <property type="entry name" value="HisKA"/>
    <property type="match status" value="1"/>
</dbReference>
<dbReference type="AlphaFoldDB" id="A0A444IQ53"/>
<dbReference type="Proteomes" id="UP000287853">
    <property type="component" value="Unassembled WGS sequence"/>
</dbReference>
<evidence type="ECO:0000256" key="4">
    <source>
        <dbReference type="ARBA" id="ARBA00022679"/>
    </source>
</evidence>
<evidence type="ECO:0000313" key="16">
    <source>
        <dbReference type="Proteomes" id="UP000287853"/>
    </source>
</evidence>
<dbReference type="PROSITE" id="PS50109">
    <property type="entry name" value="HIS_KIN"/>
    <property type="match status" value="1"/>
</dbReference>
<dbReference type="Gene3D" id="1.10.287.130">
    <property type="match status" value="1"/>
</dbReference>
<evidence type="ECO:0000256" key="5">
    <source>
        <dbReference type="ARBA" id="ARBA00022741"/>
    </source>
</evidence>
<reference evidence="15 16" key="1">
    <citation type="submission" date="2017-01" db="EMBL/GenBank/DDBJ databases">
        <title>The cable genome- insights into the physiology and evolution of filamentous bacteria capable of sulfide oxidation via long distance electron transfer.</title>
        <authorList>
            <person name="Schreiber L."/>
            <person name="Bjerg J.T."/>
            <person name="Boggild A."/>
            <person name="Van De Vossenberg J."/>
            <person name="Meysman F."/>
            <person name="Nielsen L.P."/>
            <person name="Schramm A."/>
            <person name="Kjeldsen K.U."/>
        </authorList>
    </citation>
    <scope>NUCLEOTIDE SEQUENCE [LARGE SCALE GENOMIC DNA]</scope>
    <source>
        <strain evidence="15">MCF</strain>
    </source>
</reference>
<dbReference type="SUPFAM" id="SSF47384">
    <property type="entry name" value="Homodimeric domain of signal transducing histidine kinase"/>
    <property type="match status" value="1"/>
</dbReference>
<keyword evidence="3 11" id="KW-0597">Phosphoprotein</keyword>
<evidence type="ECO:0000259" key="14">
    <source>
        <dbReference type="PROSITE" id="PS50110"/>
    </source>
</evidence>
<feature type="domain" description="Histidine kinase" evidence="13">
    <location>
        <begin position="370"/>
        <end position="598"/>
    </location>
</feature>
<keyword evidence="5" id="KW-0547">Nucleotide-binding</keyword>
<comment type="subunit">
    <text evidence="9">At low DSF concentrations, interacts with RpfF.</text>
</comment>
<evidence type="ECO:0000256" key="2">
    <source>
        <dbReference type="ARBA" id="ARBA00012438"/>
    </source>
</evidence>
<dbReference type="PANTHER" id="PTHR45339">
    <property type="entry name" value="HYBRID SIGNAL TRANSDUCTION HISTIDINE KINASE J"/>
    <property type="match status" value="1"/>
</dbReference>
<feature type="modified residue" description="4-aspartylphosphate" evidence="11">
    <location>
        <position position="676"/>
    </location>
</feature>
<comment type="caution">
    <text evidence="15">The sequence shown here is derived from an EMBL/GenBank/DDBJ whole genome shotgun (WGS) entry which is preliminary data.</text>
</comment>
<dbReference type="PANTHER" id="PTHR45339:SF1">
    <property type="entry name" value="HYBRID SIGNAL TRANSDUCTION HISTIDINE KINASE J"/>
    <property type="match status" value="1"/>
</dbReference>
<evidence type="ECO:0000256" key="7">
    <source>
        <dbReference type="ARBA" id="ARBA00022840"/>
    </source>
</evidence>
<dbReference type="SMART" id="SM00448">
    <property type="entry name" value="REC"/>
    <property type="match status" value="1"/>
</dbReference>
<dbReference type="Pfam" id="PF02518">
    <property type="entry name" value="HATPase_c"/>
    <property type="match status" value="1"/>
</dbReference>
<evidence type="ECO:0000256" key="6">
    <source>
        <dbReference type="ARBA" id="ARBA00022777"/>
    </source>
</evidence>
<dbReference type="Pfam" id="PF00512">
    <property type="entry name" value="HisKA"/>
    <property type="match status" value="1"/>
</dbReference>
<keyword evidence="12" id="KW-0812">Transmembrane</keyword>
<dbReference type="InterPro" id="IPR035965">
    <property type="entry name" value="PAS-like_dom_sf"/>
</dbReference>
<dbReference type="SMART" id="SM00388">
    <property type="entry name" value="HisKA"/>
    <property type="match status" value="1"/>
</dbReference>
<dbReference type="Gene3D" id="3.30.450.20">
    <property type="entry name" value="PAS domain"/>
    <property type="match status" value="1"/>
</dbReference>
<keyword evidence="16" id="KW-1185">Reference proteome</keyword>
<evidence type="ECO:0000256" key="11">
    <source>
        <dbReference type="PROSITE-ProRule" id="PRU00169"/>
    </source>
</evidence>
<sequence>MLSFLLHWNMRHMKRTTQALAESNARIFLQKDMLYRAWSVAHGGVYVPVTEKTQPNPYLAVEHRDVMIGGQQYTLMNPAYMFRQVAEMGEKITSVQGRITALNPKGPKNKPSLWEKEALLSFERGAEEYLDIVQVDGHSYVHFMQPVKAEKACLVCHHERVAGLGSVVGGIGIVVPMDNYFKQHNENIYKLWVAFLAIWFAGVGIICVMNRVVQKNINKLKRSEQQKDAILNNIDKVGVGLHIIDKKFQICYANTTMEKWFGYTTNSYTTDNLSCRSSCKKKEHCFCCSPDQIFEQNSTVRYELTCQDRVFDVVSAPMTMQDGTPAKLELRLDVTDQKTVEAEQRKTAELLKAKESAESATVAKSMFLANMSHEIRTPMNAIIGMSKLALETELNQEQYNLISKVYASSLSLLDIINDILDFSKIESGNMQLEIVDFHLQEVLEHLETLIRIRAQEKGVILSIECADAIPDLLCGDPLRLGQVLINLGNNAVKFTSQGKVDIKVEPVELPEDNKNYEDKALLVRFSITDTGIGMDDEQMGRLFQSFTQADSSITRQYGGSGLGLVISQRLVGKMGGEILAESQPGKGSCFYFTLPFELGDQKKAKIKEEKEDTGSKLDTLSLLEGKKILLVEDNAFNRELATILLKRKKLVVAQAKHGKEALDFLCSKEVDCVLMDIQMPVMDGYTACRELRSQSKFKKLPIIAMTANVMESDVEKSLEAGMNDHIGKPLDEEELFKTLMKWIL</sequence>
<dbReference type="InterPro" id="IPR005467">
    <property type="entry name" value="His_kinase_dom"/>
</dbReference>
<accession>A0A444IQ53</accession>
<dbReference type="InterPro" id="IPR036097">
    <property type="entry name" value="HisK_dim/P_sf"/>
</dbReference>
<protein>
    <recommendedName>
        <fullName evidence="10">Sensory/regulatory protein RpfC</fullName>
        <ecNumber evidence="2">2.7.13.3</ecNumber>
    </recommendedName>
</protein>
<feature type="domain" description="Response regulatory" evidence="14">
    <location>
        <begin position="627"/>
        <end position="743"/>
    </location>
</feature>
<evidence type="ECO:0000256" key="8">
    <source>
        <dbReference type="ARBA" id="ARBA00023012"/>
    </source>
</evidence>
<evidence type="ECO:0000259" key="13">
    <source>
        <dbReference type="PROSITE" id="PS50109"/>
    </source>
</evidence>
<dbReference type="EMBL" id="MTKO01000137">
    <property type="protein sequence ID" value="RWX42956.1"/>
    <property type="molecule type" value="Genomic_DNA"/>
</dbReference>
<dbReference type="PRINTS" id="PR00344">
    <property type="entry name" value="BCTRLSENSOR"/>
</dbReference>
<dbReference type="SMART" id="SM00387">
    <property type="entry name" value="HATPase_c"/>
    <property type="match status" value="1"/>
</dbReference>
<keyword evidence="6 15" id="KW-0418">Kinase</keyword>
<dbReference type="InterPro" id="IPR004358">
    <property type="entry name" value="Sig_transdc_His_kin-like_C"/>
</dbReference>
<keyword evidence="12" id="KW-1133">Transmembrane helix</keyword>
<evidence type="ECO:0000256" key="12">
    <source>
        <dbReference type="SAM" id="Phobius"/>
    </source>
</evidence>
<proteinExistence type="predicted"/>
<dbReference type="InterPro" id="IPR021796">
    <property type="entry name" value="Tll0287-like_dom"/>
</dbReference>
<dbReference type="InterPro" id="IPR036890">
    <property type="entry name" value="HATPase_C_sf"/>
</dbReference>
<evidence type="ECO:0000256" key="3">
    <source>
        <dbReference type="ARBA" id="ARBA00022553"/>
    </source>
</evidence>
<dbReference type="InterPro" id="IPR003661">
    <property type="entry name" value="HisK_dim/P_dom"/>
</dbReference>
<dbReference type="InterPro" id="IPR001789">
    <property type="entry name" value="Sig_transdc_resp-reg_receiver"/>
</dbReference>
<organism evidence="15 16">
    <name type="scientific">Candidatus Electrothrix aarhusensis</name>
    <dbReference type="NCBI Taxonomy" id="1859131"/>
    <lineage>
        <taxon>Bacteria</taxon>
        <taxon>Pseudomonadati</taxon>
        <taxon>Thermodesulfobacteriota</taxon>
        <taxon>Desulfobulbia</taxon>
        <taxon>Desulfobulbales</taxon>
        <taxon>Desulfobulbaceae</taxon>
        <taxon>Candidatus Electrothrix</taxon>
    </lineage>
</organism>
<dbReference type="Gene3D" id="3.40.50.2300">
    <property type="match status" value="1"/>
</dbReference>
<keyword evidence="7" id="KW-0067">ATP-binding</keyword>
<dbReference type="SUPFAM" id="SSF52172">
    <property type="entry name" value="CheY-like"/>
    <property type="match status" value="1"/>
</dbReference>
<keyword evidence="12" id="KW-0472">Membrane</keyword>
<dbReference type="CDD" id="cd16922">
    <property type="entry name" value="HATPase_EvgS-ArcB-TorS-like"/>
    <property type="match status" value="1"/>
</dbReference>
<dbReference type="GO" id="GO:0000155">
    <property type="term" value="F:phosphorelay sensor kinase activity"/>
    <property type="evidence" value="ECO:0007669"/>
    <property type="project" value="InterPro"/>
</dbReference>
<comment type="catalytic activity">
    <reaction evidence="1">
        <text>ATP + protein L-histidine = ADP + protein N-phospho-L-histidine.</text>
        <dbReference type="EC" id="2.7.13.3"/>
    </reaction>
</comment>
<dbReference type="SUPFAM" id="SSF55785">
    <property type="entry name" value="PYP-like sensor domain (PAS domain)"/>
    <property type="match status" value="1"/>
</dbReference>
<gene>
    <name evidence="15" type="ORF">H206_00460</name>
</gene>
<evidence type="ECO:0000313" key="15">
    <source>
        <dbReference type="EMBL" id="RWX42956.1"/>
    </source>
</evidence>
<dbReference type="Pfam" id="PF00072">
    <property type="entry name" value="Response_reg"/>
    <property type="match status" value="1"/>
</dbReference>
<name>A0A444IQ53_9BACT</name>
<dbReference type="InterPro" id="IPR003594">
    <property type="entry name" value="HATPase_dom"/>
</dbReference>
<dbReference type="FunFam" id="3.30.565.10:FF:000010">
    <property type="entry name" value="Sensor histidine kinase RcsC"/>
    <property type="match status" value="1"/>
</dbReference>
<dbReference type="PROSITE" id="PS50110">
    <property type="entry name" value="RESPONSE_REGULATORY"/>
    <property type="match status" value="1"/>
</dbReference>